<feature type="region of interest" description="Disordered" evidence="2">
    <location>
        <begin position="175"/>
        <end position="194"/>
    </location>
</feature>
<dbReference type="Gene3D" id="3.10.110.10">
    <property type="entry name" value="Ubiquitin Conjugating Enzyme"/>
    <property type="match status" value="1"/>
</dbReference>
<reference evidence="3 4" key="1">
    <citation type="submission" date="2018-11" db="EMBL/GenBank/DDBJ databases">
        <title>Genome sequence of Saitozyma podzolica DSM 27192.</title>
        <authorList>
            <person name="Aliyu H."/>
            <person name="Gorte O."/>
            <person name="Ochsenreither K."/>
        </authorList>
    </citation>
    <scope>NUCLEOTIDE SEQUENCE [LARGE SCALE GENOMIC DNA]</scope>
    <source>
        <strain evidence="3 4">DSM 27192</strain>
    </source>
</reference>
<dbReference type="InterPro" id="IPR018527">
    <property type="entry name" value="Rubredoxin_Fe_BS"/>
</dbReference>
<comment type="caution">
    <text evidence="3">The sequence shown here is derived from an EMBL/GenBank/DDBJ whole genome shotgun (WGS) entry which is preliminary data.</text>
</comment>
<dbReference type="SUPFAM" id="SSF54495">
    <property type="entry name" value="UBC-like"/>
    <property type="match status" value="1"/>
</dbReference>
<organism evidence="3 4">
    <name type="scientific">Saitozyma podzolica</name>
    <dbReference type="NCBI Taxonomy" id="1890683"/>
    <lineage>
        <taxon>Eukaryota</taxon>
        <taxon>Fungi</taxon>
        <taxon>Dikarya</taxon>
        <taxon>Basidiomycota</taxon>
        <taxon>Agaricomycotina</taxon>
        <taxon>Tremellomycetes</taxon>
        <taxon>Tremellales</taxon>
        <taxon>Trimorphomycetaceae</taxon>
        <taxon>Saitozyma</taxon>
    </lineage>
</organism>
<dbReference type="GO" id="GO:0046872">
    <property type="term" value="F:metal ion binding"/>
    <property type="evidence" value="ECO:0007669"/>
    <property type="project" value="UniProtKB-KW"/>
</dbReference>
<dbReference type="Proteomes" id="UP000279259">
    <property type="component" value="Unassembled WGS sequence"/>
</dbReference>
<dbReference type="PROSITE" id="PS00202">
    <property type="entry name" value="RUBREDOXIN"/>
    <property type="match status" value="1"/>
</dbReference>
<evidence type="ECO:0000256" key="2">
    <source>
        <dbReference type="SAM" id="MobiDB-lite"/>
    </source>
</evidence>
<accession>A0A427YC82</accession>
<dbReference type="OrthoDB" id="1158011at2759"/>
<dbReference type="InterPro" id="IPR016135">
    <property type="entry name" value="UBQ-conjugating_enzyme/RWD"/>
</dbReference>
<keyword evidence="1" id="KW-0479">Metal-binding</keyword>
<proteinExistence type="predicted"/>
<dbReference type="STRING" id="1890683.A0A427YC82"/>
<evidence type="ECO:0000313" key="3">
    <source>
        <dbReference type="EMBL" id="RSH88771.1"/>
    </source>
</evidence>
<evidence type="ECO:0000313" key="4">
    <source>
        <dbReference type="Proteomes" id="UP000279259"/>
    </source>
</evidence>
<dbReference type="AlphaFoldDB" id="A0A427YC82"/>
<name>A0A427YC82_9TREE</name>
<keyword evidence="4" id="KW-1185">Reference proteome</keyword>
<gene>
    <name evidence="3" type="ORF">EHS25_002999</name>
</gene>
<evidence type="ECO:0000256" key="1">
    <source>
        <dbReference type="ARBA" id="ARBA00022723"/>
    </source>
</evidence>
<protein>
    <submittedName>
        <fullName evidence="3">Uncharacterized protein</fullName>
    </submittedName>
</protein>
<dbReference type="EMBL" id="RSCD01000016">
    <property type="protein sequence ID" value="RSH88771.1"/>
    <property type="molecule type" value="Genomic_DNA"/>
</dbReference>
<sequence length="281" mass="29901">MSSASGSRPKVNLRSTAVKRIMQEAAELAESDEDDFVAAPLEICIDGLTSFHAGSWQPAWGVRTAILGLRSFWTQTGEALSAIGALDFPKEERRRLAKLSREWVCPTCGVTNHELLSDKPATMANSDPAGRSEALPDEPKGDVGPEIVTSLSEEAPTLPPPVAVAQEAAITPLPTIASSSQPPEIPSPPSPLFLATPRDTPNIPLMPPPVVPSEAAPSLPQRLDTARPVTASSLTPRHQPPSRPRRAPLWLDGVIVLCVSVLFALVARRLGRDVPSPEPLG</sequence>
<feature type="region of interest" description="Disordered" evidence="2">
    <location>
        <begin position="119"/>
        <end position="146"/>
    </location>
</feature>